<accession>E4V0Z8</accession>
<dbReference type="OrthoDB" id="5598852at2759"/>
<dbReference type="InterPro" id="IPR011009">
    <property type="entry name" value="Kinase-like_dom_sf"/>
</dbReference>
<proteinExistence type="predicted"/>
<dbReference type="EMBL" id="DS989827">
    <property type="protein sequence ID" value="EFR03713.1"/>
    <property type="molecule type" value="Genomic_DNA"/>
</dbReference>
<evidence type="ECO:0000313" key="2">
    <source>
        <dbReference type="EMBL" id="EFR03713.1"/>
    </source>
</evidence>
<dbReference type="Gene3D" id="3.90.1200.10">
    <property type="match status" value="1"/>
</dbReference>
<protein>
    <recommendedName>
        <fullName evidence="1">Aminoglycoside phosphotransferase domain-containing protein</fullName>
    </recommendedName>
</protein>
<dbReference type="Pfam" id="PF01636">
    <property type="entry name" value="APH"/>
    <property type="match status" value="1"/>
</dbReference>
<dbReference type="STRING" id="535722.E4V0Z8"/>
<gene>
    <name evidence="2" type="ORF">MGYG_06710</name>
</gene>
<dbReference type="Proteomes" id="UP000002669">
    <property type="component" value="Unassembled WGS sequence"/>
</dbReference>
<dbReference type="RefSeq" id="XP_003170721.1">
    <property type="nucleotide sequence ID" value="XM_003170673.1"/>
</dbReference>
<dbReference type="VEuPathDB" id="FungiDB:MGYG_06710"/>
<dbReference type="AlphaFoldDB" id="E4V0Z8"/>
<dbReference type="eggNOG" id="ENOG502SN14">
    <property type="taxonomic scope" value="Eukaryota"/>
</dbReference>
<dbReference type="OMA" id="CEMNILT"/>
<evidence type="ECO:0000259" key="1">
    <source>
        <dbReference type="Pfam" id="PF01636"/>
    </source>
</evidence>
<evidence type="ECO:0000313" key="3">
    <source>
        <dbReference type="Proteomes" id="UP000002669"/>
    </source>
</evidence>
<organism evidence="3">
    <name type="scientific">Arthroderma gypseum (strain ATCC MYA-4604 / CBS 118893)</name>
    <name type="common">Microsporum gypseum</name>
    <dbReference type="NCBI Taxonomy" id="535722"/>
    <lineage>
        <taxon>Eukaryota</taxon>
        <taxon>Fungi</taxon>
        <taxon>Dikarya</taxon>
        <taxon>Ascomycota</taxon>
        <taxon>Pezizomycotina</taxon>
        <taxon>Eurotiomycetes</taxon>
        <taxon>Eurotiomycetidae</taxon>
        <taxon>Onygenales</taxon>
        <taxon>Arthrodermataceae</taxon>
        <taxon>Nannizzia</taxon>
    </lineage>
</organism>
<dbReference type="HOGENOM" id="CLU_038193_1_0_1"/>
<dbReference type="GeneID" id="10025963"/>
<feature type="domain" description="Aminoglycoside phosphotransferase" evidence="1">
    <location>
        <begin position="102"/>
        <end position="209"/>
    </location>
</feature>
<dbReference type="SUPFAM" id="SSF56112">
    <property type="entry name" value="Protein kinase-like (PK-like)"/>
    <property type="match status" value="1"/>
</dbReference>
<dbReference type="InterPro" id="IPR002575">
    <property type="entry name" value="Aminoglycoside_PTrfase"/>
</dbReference>
<reference evidence="3" key="1">
    <citation type="journal article" date="2012" name="MBio">
        <title>Comparative genome analysis of Trichophyton rubrum and related dermatophytes reveals candidate genes involved in infection.</title>
        <authorList>
            <person name="Martinez D.A."/>
            <person name="Oliver B.G."/>
            <person name="Graeser Y."/>
            <person name="Goldberg J.M."/>
            <person name="Li W."/>
            <person name="Martinez-Rossi N.M."/>
            <person name="Monod M."/>
            <person name="Shelest E."/>
            <person name="Barton R.C."/>
            <person name="Birch E."/>
            <person name="Brakhage A.A."/>
            <person name="Chen Z."/>
            <person name="Gurr S.J."/>
            <person name="Heiman D."/>
            <person name="Heitman J."/>
            <person name="Kosti I."/>
            <person name="Rossi A."/>
            <person name="Saif S."/>
            <person name="Samalova M."/>
            <person name="Saunders C.W."/>
            <person name="Shea T."/>
            <person name="Summerbell R.C."/>
            <person name="Xu J."/>
            <person name="Young S."/>
            <person name="Zeng Q."/>
            <person name="Birren B.W."/>
            <person name="Cuomo C.A."/>
            <person name="White T.C."/>
        </authorList>
    </citation>
    <scope>NUCLEOTIDE SEQUENCE [LARGE SCALE GENOMIC DNA]</scope>
    <source>
        <strain evidence="3">ATCC MYA-4604 / CBS 118893</strain>
    </source>
</reference>
<dbReference type="InParanoid" id="E4V0Z8"/>
<sequence>MQGSFSYTVATKGDEDQKIVQFRVSHSPLNVDTIQRAQEVHGAVVPLAQYHGELGDGPTAPLKVYAMEKLPGVTYIDMVLDHLRDSSPPMPKLQTIQDLSRYFTSAWLHPEHVTQAKRQESQEHVSRKLSILSSVLPQRFHTLISSLQADLPQLYSPAYPQVLTYGDLCEMNILVMPETGRISGIVDWAEASILPFGTELWGLENMLGSMGSQGWKHDENRGKLEEEFWRLFWGTIDVEEREGLKGRLGRTVRVARGIGILLRHGFTWDEGVHERPISAADTNSLRYLDAFLLST</sequence>
<name>E4V0Z8_ARTGP</name>
<keyword evidence="3" id="KW-1185">Reference proteome</keyword>